<dbReference type="EMBL" id="AP018253">
    <property type="protein sequence ID" value="BAZ03346.1"/>
    <property type="molecule type" value="Genomic_DNA"/>
</dbReference>
<feature type="domain" description="tRNA-guanine(15) transglycosylase-like" evidence="1">
    <location>
        <begin position="142"/>
        <end position="322"/>
    </location>
</feature>
<protein>
    <recommendedName>
        <fullName evidence="1">tRNA-guanine(15) transglycosylase-like domain-containing protein</fullName>
    </recommendedName>
</protein>
<reference evidence="2 3" key="1">
    <citation type="submission" date="2017-06" db="EMBL/GenBank/DDBJ databases">
        <title>Genome sequencing of cyanobaciteial culture collection at National Institute for Environmental Studies (NIES).</title>
        <authorList>
            <person name="Hirose Y."/>
            <person name="Shimura Y."/>
            <person name="Fujisawa T."/>
            <person name="Nakamura Y."/>
            <person name="Kawachi M."/>
        </authorList>
    </citation>
    <scope>NUCLEOTIDE SEQUENCE [LARGE SCALE GENOMIC DNA]</scope>
    <source>
        <strain evidence="2 3">NIES-37</strain>
        <plasmid evidence="3">Plasmid5 dna</plasmid>
    </source>
</reference>
<sequence>MLIVAGISLKGIKPRVWDKNSPYYLPQLQAVMVSYAEFHQRPVLRRKVIEQGLRQYLGIPEEVKLYLDNGAFYFISRGGEIVTKDYEEFVRGAKPDWCPIPQDFIPTPKMSLSEQKECFTLTMKMNLSYKKDKQFIPVIHVSNFLEDYVIKIKKNKALRLKTGIALGGIVPNLLRAPKAIPYQKVLENLQHVREEFKDKKLHVFGIGGTATLHIAALLGINSVDSSGWRNRAARGIIQLPGTGERIVAELGKWKGRKLSQDEFKQLEECQCPACKIYGVAGLQQNGGIGFWNRATHNLWTLLEEARLIEQHLVAGTYQNWYPTHLDNTIYRPLIDQIIKISPSVNYTDQSVIA</sequence>
<keyword evidence="2" id="KW-0614">Plasmid</keyword>
<dbReference type="Proteomes" id="UP000218785">
    <property type="component" value="Plasmid plasmid5"/>
</dbReference>
<dbReference type="AlphaFoldDB" id="A0A1Z4NCE4"/>
<dbReference type="InterPro" id="IPR036511">
    <property type="entry name" value="TGT-like_sf"/>
</dbReference>
<accession>A0A1Z4NCE4</accession>
<evidence type="ECO:0000259" key="1">
    <source>
        <dbReference type="Pfam" id="PF01702"/>
    </source>
</evidence>
<dbReference type="Pfam" id="PF01702">
    <property type="entry name" value="TGT"/>
    <property type="match status" value="1"/>
</dbReference>
<geneLocation type="plasmid" evidence="3">
    <name>Plasmid5 dna</name>
</geneLocation>
<keyword evidence="3" id="KW-1185">Reference proteome</keyword>
<dbReference type="Gene3D" id="3.20.20.105">
    <property type="entry name" value="Queuine tRNA-ribosyltransferase-like"/>
    <property type="match status" value="1"/>
</dbReference>
<evidence type="ECO:0000313" key="2">
    <source>
        <dbReference type="EMBL" id="BAZ03346.1"/>
    </source>
</evidence>
<organism evidence="2 3">
    <name type="scientific">Tolypothrix tenuis PCC 7101</name>
    <dbReference type="NCBI Taxonomy" id="231146"/>
    <lineage>
        <taxon>Bacteria</taxon>
        <taxon>Bacillati</taxon>
        <taxon>Cyanobacteriota</taxon>
        <taxon>Cyanophyceae</taxon>
        <taxon>Nostocales</taxon>
        <taxon>Tolypothrichaceae</taxon>
        <taxon>Tolypothrix</taxon>
    </lineage>
</organism>
<dbReference type="InterPro" id="IPR002616">
    <property type="entry name" value="tRNA_ribo_trans-like"/>
</dbReference>
<dbReference type="KEGG" id="ttq:NIES37_73590"/>
<name>A0A1Z4NCE4_9CYAN</name>
<dbReference type="GO" id="GO:0006400">
    <property type="term" value="P:tRNA modification"/>
    <property type="evidence" value="ECO:0007669"/>
    <property type="project" value="InterPro"/>
</dbReference>
<evidence type="ECO:0000313" key="3">
    <source>
        <dbReference type="Proteomes" id="UP000218785"/>
    </source>
</evidence>
<proteinExistence type="predicted"/>
<dbReference type="SUPFAM" id="SSF51713">
    <property type="entry name" value="tRNA-guanine transglycosylase"/>
    <property type="match status" value="1"/>
</dbReference>
<dbReference type="RefSeq" id="WP_096585692.1">
    <property type="nucleotide sequence ID" value="NZ_CAWNJS010000006.1"/>
</dbReference>
<gene>
    <name evidence="2" type="ORF">NIES37_73590</name>
</gene>